<organism evidence="2 3">
    <name type="scientific">Demequina litorisediminis</name>
    <dbReference type="NCBI Taxonomy" id="1849022"/>
    <lineage>
        <taxon>Bacteria</taxon>
        <taxon>Bacillati</taxon>
        <taxon>Actinomycetota</taxon>
        <taxon>Actinomycetes</taxon>
        <taxon>Micrococcales</taxon>
        <taxon>Demequinaceae</taxon>
        <taxon>Demequina</taxon>
    </lineage>
</organism>
<feature type="region of interest" description="Disordered" evidence="1">
    <location>
        <begin position="1"/>
        <end position="164"/>
    </location>
</feature>
<dbReference type="Proteomes" id="UP001157125">
    <property type="component" value="Unassembled WGS sequence"/>
</dbReference>
<feature type="compositionally biased region" description="Basic and acidic residues" evidence="1">
    <location>
        <begin position="70"/>
        <end position="89"/>
    </location>
</feature>
<evidence type="ECO:0000256" key="1">
    <source>
        <dbReference type="SAM" id="MobiDB-lite"/>
    </source>
</evidence>
<feature type="compositionally biased region" description="Basic residues" evidence="1">
    <location>
        <begin position="125"/>
        <end position="141"/>
    </location>
</feature>
<feature type="compositionally biased region" description="Basic and acidic residues" evidence="1">
    <location>
        <begin position="142"/>
        <end position="158"/>
    </location>
</feature>
<name>A0ABQ6IDR5_9MICO</name>
<keyword evidence="3" id="KW-1185">Reference proteome</keyword>
<gene>
    <name evidence="2" type="ORF">GCM10025876_22120</name>
</gene>
<feature type="compositionally biased region" description="Basic and acidic residues" evidence="1">
    <location>
        <begin position="41"/>
        <end position="61"/>
    </location>
</feature>
<evidence type="ECO:0000313" key="3">
    <source>
        <dbReference type="Proteomes" id="UP001157125"/>
    </source>
</evidence>
<sequence>MSLDRELECAEDQCDGGGGKRNPGDAQVDEGTGDGADDAVEATRRGDATAGPRADDRDARAHHPVGTGGVDREHGDRGARKRHDRDARQHLAGGAVEARAGEDLAERAGSAAVRSPQQRCEGHQVSKRAPARHGRHHGRGAHVRDAVDRCRHVRREPVDEGDEE</sequence>
<evidence type="ECO:0000313" key="2">
    <source>
        <dbReference type="EMBL" id="GMA36008.1"/>
    </source>
</evidence>
<proteinExistence type="predicted"/>
<comment type="caution">
    <text evidence="2">The sequence shown here is derived from an EMBL/GenBank/DDBJ whole genome shotgun (WGS) entry which is preliminary data.</text>
</comment>
<accession>A0ABQ6IDR5</accession>
<feature type="compositionally biased region" description="Acidic residues" evidence="1">
    <location>
        <begin position="27"/>
        <end position="40"/>
    </location>
</feature>
<protein>
    <submittedName>
        <fullName evidence="2">Uncharacterized protein</fullName>
    </submittedName>
</protein>
<dbReference type="EMBL" id="BSUN01000001">
    <property type="protein sequence ID" value="GMA36008.1"/>
    <property type="molecule type" value="Genomic_DNA"/>
</dbReference>
<reference evidence="3" key="1">
    <citation type="journal article" date="2019" name="Int. J. Syst. Evol. Microbiol.">
        <title>The Global Catalogue of Microorganisms (GCM) 10K type strain sequencing project: providing services to taxonomists for standard genome sequencing and annotation.</title>
        <authorList>
            <consortium name="The Broad Institute Genomics Platform"/>
            <consortium name="The Broad Institute Genome Sequencing Center for Infectious Disease"/>
            <person name="Wu L."/>
            <person name="Ma J."/>
        </authorList>
    </citation>
    <scope>NUCLEOTIDE SEQUENCE [LARGE SCALE GENOMIC DNA]</scope>
    <source>
        <strain evidence="3">NBRC 112299</strain>
    </source>
</reference>